<dbReference type="KEGG" id="smo:SELMODRAFT_116886"/>
<proteinExistence type="inferred from homology"/>
<evidence type="ECO:0000256" key="9">
    <source>
        <dbReference type="ARBA" id="ARBA00048679"/>
    </source>
</evidence>
<comment type="similarity">
    <text evidence="1">Belongs to the protein kinase superfamily. AGC Ser/Thr protein kinase family.</text>
</comment>
<dbReference type="FunFam" id="1.10.510.10:FF:000312">
    <property type="entry name" value="Serine/threonine-protein kinase OXI1"/>
    <property type="match status" value="1"/>
</dbReference>
<dbReference type="PROSITE" id="PS00108">
    <property type="entry name" value="PROTEIN_KINASE_ST"/>
    <property type="match status" value="1"/>
</dbReference>
<dbReference type="HOGENOM" id="CLU_000288_63_30_1"/>
<evidence type="ECO:0000256" key="6">
    <source>
        <dbReference type="ARBA" id="ARBA00022777"/>
    </source>
</evidence>
<dbReference type="GO" id="GO:0005886">
    <property type="term" value="C:plasma membrane"/>
    <property type="evidence" value="ECO:0000318"/>
    <property type="project" value="GO_Central"/>
</dbReference>
<reference evidence="13 14" key="1">
    <citation type="journal article" date="2011" name="Science">
        <title>The Selaginella genome identifies genetic changes associated with the evolution of vascular plants.</title>
        <authorList>
            <person name="Banks J.A."/>
            <person name="Nishiyama T."/>
            <person name="Hasebe M."/>
            <person name="Bowman J.L."/>
            <person name="Gribskov M."/>
            <person name="dePamphilis C."/>
            <person name="Albert V.A."/>
            <person name="Aono N."/>
            <person name="Aoyama T."/>
            <person name="Ambrose B.A."/>
            <person name="Ashton N.W."/>
            <person name="Axtell M.J."/>
            <person name="Barker E."/>
            <person name="Barker M.S."/>
            <person name="Bennetzen J.L."/>
            <person name="Bonawitz N.D."/>
            <person name="Chapple C."/>
            <person name="Cheng C."/>
            <person name="Correa L.G."/>
            <person name="Dacre M."/>
            <person name="DeBarry J."/>
            <person name="Dreyer I."/>
            <person name="Elias M."/>
            <person name="Engstrom E.M."/>
            <person name="Estelle M."/>
            <person name="Feng L."/>
            <person name="Finet C."/>
            <person name="Floyd S.K."/>
            <person name="Frommer W.B."/>
            <person name="Fujita T."/>
            <person name="Gramzow L."/>
            <person name="Gutensohn M."/>
            <person name="Harholt J."/>
            <person name="Hattori M."/>
            <person name="Heyl A."/>
            <person name="Hirai T."/>
            <person name="Hiwatashi Y."/>
            <person name="Ishikawa M."/>
            <person name="Iwata M."/>
            <person name="Karol K.G."/>
            <person name="Koehler B."/>
            <person name="Kolukisaoglu U."/>
            <person name="Kubo M."/>
            <person name="Kurata T."/>
            <person name="Lalonde S."/>
            <person name="Li K."/>
            <person name="Li Y."/>
            <person name="Litt A."/>
            <person name="Lyons E."/>
            <person name="Manning G."/>
            <person name="Maruyama T."/>
            <person name="Michael T.P."/>
            <person name="Mikami K."/>
            <person name="Miyazaki S."/>
            <person name="Morinaga S."/>
            <person name="Murata T."/>
            <person name="Mueller-Roeber B."/>
            <person name="Nelson D.R."/>
            <person name="Obara M."/>
            <person name="Oguri Y."/>
            <person name="Olmstead R.G."/>
            <person name="Onodera N."/>
            <person name="Petersen B.L."/>
            <person name="Pils B."/>
            <person name="Prigge M."/>
            <person name="Rensing S.A."/>
            <person name="Riano-Pachon D.M."/>
            <person name="Roberts A.W."/>
            <person name="Sato Y."/>
            <person name="Scheller H.V."/>
            <person name="Schulz B."/>
            <person name="Schulz C."/>
            <person name="Shakirov E.V."/>
            <person name="Shibagaki N."/>
            <person name="Shinohara N."/>
            <person name="Shippen D.E."/>
            <person name="Soerensen I."/>
            <person name="Sotooka R."/>
            <person name="Sugimoto N."/>
            <person name="Sugita M."/>
            <person name="Sumikawa N."/>
            <person name="Tanurdzic M."/>
            <person name="Theissen G."/>
            <person name="Ulvskov P."/>
            <person name="Wakazuki S."/>
            <person name="Weng J.K."/>
            <person name="Willats W.W."/>
            <person name="Wipf D."/>
            <person name="Wolf P.G."/>
            <person name="Yang L."/>
            <person name="Zimmer A.D."/>
            <person name="Zhu Q."/>
            <person name="Mitros T."/>
            <person name="Hellsten U."/>
            <person name="Loque D."/>
            <person name="Otillar R."/>
            <person name="Salamov A."/>
            <person name="Schmutz J."/>
            <person name="Shapiro H."/>
            <person name="Lindquist E."/>
            <person name="Lucas S."/>
            <person name="Rokhsar D."/>
            <person name="Grigoriev I.V."/>
        </authorList>
    </citation>
    <scope>NUCLEOTIDE SEQUENCE [LARGE SCALE GENOMIC DNA]</scope>
</reference>
<keyword evidence="7 10" id="KW-0067">ATP-binding</keyword>
<name>D8SGT2_SELML</name>
<feature type="domain" description="Protein kinase" evidence="12">
    <location>
        <begin position="47"/>
        <end position="365"/>
    </location>
</feature>
<dbReference type="eggNOG" id="KOG0610">
    <property type="taxonomic scope" value="Eukaryota"/>
</dbReference>
<keyword evidence="14" id="KW-1185">Reference proteome</keyword>
<dbReference type="SMART" id="SM00220">
    <property type="entry name" value="S_TKc"/>
    <property type="match status" value="1"/>
</dbReference>
<evidence type="ECO:0000259" key="12">
    <source>
        <dbReference type="PROSITE" id="PS50011"/>
    </source>
</evidence>
<evidence type="ECO:0000313" key="13">
    <source>
        <dbReference type="EMBL" id="EFJ16403.1"/>
    </source>
</evidence>
<protein>
    <recommendedName>
        <fullName evidence="2">non-specific serine/threonine protein kinase</fullName>
        <ecNumber evidence="2">2.7.11.1</ecNumber>
    </recommendedName>
</protein>
<evidence type="ECO:0000313" key="14">
    <source>
        <dbReference type="Proteomes" id="UP000001514"/>
    </source>
</evidence>
<dbReference type="AlphaFoldDB" id="D8SGT2"/>
<dbReference type="Pfam" id="PF00069">
    <property type="entry name" value="Pkinase"/>
    <property type="match status" value="2"/>
</dbReference>
<dbReference type="PROSITE" id="PS00107">
    <property type="entry name" value="PROTEIN_KINASE_ATP"/>
    <property type="match status" value="1"/>
</dbReference>
<evidence type="ECO:0000256" key="8">
    <source>
        <dbReference type="ARBA" id="ARBA00047899"/>
    </source>
</evidence>
<dbReference type="InterPro" id="IPR000719">
    <property type="entry name" value="Prot_kinase_dom"/>
</dbReference>
<dbReference type="OMA" id="HAHFETE"/>
<accession>D8SGT2</accession>
<gene>
    <name evidence="13" type="ORF">SELMODRAFT_116886</name>
</gene>
<keyword evidence="5 10" id="KW-0547">Nucleotide-binding</keyword>
<evidence type="ECO:0000256" key="2">
    <source>
        <dbReference type="ARBA" id="ARBA00012513"/>
    </source>
</evidence>
<dbReference type="Gene3D" id="3.30.200.20">
    <property type="entry name" value="Phosphorylase Kinase, domain 1"/>
    <property type="match status" value="1"/>
</dbReference>
<feature type="binding site" evidence="10">
    <location>
        <position position="76"/>
    </location>
    <ligand>
        <name>ATP</name>
        <dbReference type="ChEBI" id="CHEBI:30616"/>
    </ligand>
</feature>
<dbReference type="InterPro" id="IPR011009">
    <property type="entry name" value="Kinase-like_dom_sf"/>
</dbReference>
<dbReference type="GO" id="GO:0005634">
    <property type="term" value="C:nucleus"/>
    <property type="evidence" value="ECO:0000318"/>
    <property type="project" value="GO_Central"/>
</dbReference>
<dbReference type="EC" id="2.7.11.1" evidence="2"/>
<dbReference type="PROSITE" id="PS50011">
    <property type="entry name" value="PROTEIN_KINASE_DOM"/>
    <property type="match status" value="1"/>
</dbReference>
<evidence type="ECO:0000256" key="10">
    <source>
        <dbReference type="PROSITE-ProRule" id="PRU10141"/>
    </source>
</evidence>
<comment type="catalytic activity">
    <reaction evidence="8">
        <text>L-threonyl-[protein] + ATP = O-phospho-L-threonyl-[protein] + ADP + H(+)</text>
        <dbReference type="Rhea" id="RHEA:46608"/>
        <dbReference type="Rhea" id="RHEA-COMP:11060"/>
        <dbReference type="Rhea" id="RHEA-COMP:11605"/>
        <dbReference type="ChEBI" id="CHEBI:15378"/>
        <dbReference type="ChEBI" id="CHEBI:30013"/>
        <dbReference type="ChEBI" id="CHEBI:30616"/>
        <dbReference type="ChEBI" id="CHEBI:61977"/>
        <dbReference type="ChEBI" id="CHEBI:456216"/>
        <dbReference type="EC" id="2.7.11.1"/>
    </reaction>
</comment>
<dbReference type="Proteomes" id="UP000001514">
    <property type="component" value="Unassembled WGS sequence"/>
</dbReference>
<dbReference type="GO" id="GO:0005737">
    <property type="term" value="C:cytoplasm"/>
    <property type="evidence" value="ECO:0000318"/>
    <property type="project" value="GO_Central"/>
</dbReference>
<dbReference type="InterPro" id="IPR008271">
    <property type="entry name" value="Ser/Thr_kinase_AS"/>
</dbReference>
<evidence type="ECO:0000256" key="7">
    <source>
        <dbReference type="ARBA" id="ARBA00022840"/>
    </source>
</evidence>
<evidence type="ECO:0000256" key="11">
    <source>
        <dbReference type="RuleBase" id="RU000304"/>
    </source>
</evidence>
<sequence length="383" mass="43078">MPPHAVAAEERKGGEDGCVQQSSSLLRCITSTAGSCKPARCYSQGDFRIIKSIGHGDMGTVFLVALRGDNSPYAMKVMKKEVLAARENFHRAQTEKEILKALDHPFLPRLLAHFETDKHTFLVTDYCCGGDLNVLRQKQPDKRFSESATRFYAAEVLLALEYLHEHGIIYRDLKPENILIKENGHVMLTDFDLSLNLATKKKTSSSPLFTDKKKKPSKPRPLSCGLHFELPRIITQRRKNTSKSCKKAVARIFPRSCGSSSDCRSNSFVGTEEYVAPEVVWGSGHGLPVDWWTFGVFLYELVYAKTPFKGSRRKDTFYNILCKEVELPGPPTPLKDLIAGLLVKDPEQRLGSRQGALEVRNHAFFQEVRWSEVELVARPPVVP</sequence>
<evidence type="ECO:0000256" key="4">
    <source>
        <dbReference type="ARBA" id="ARBA00022679"/>
    </source>
</evidence>
<dbReference type="GO" id="GO:0004674">
    <property type="term" value="F:protein serine/threonine kinase activity"/>
    <property type="evidence" value="ECO:0000318"/>
    <property type="project" value="GO_Central"/>
</dbReference>
<feature type="non-terminal residue" evidence="13">
    <location>
        <position position="383"/>
    </location>
</feature>
<dbReference type="InterPro" id="IPR017441">
    <property type="entry name" value="Protein_kinase_ATP_BS"/>
</dbReference>
<dbReference type="OrthoDB" id="432483at2759"/>
<evidence type="ECO:0000256" key="5">
    <source>
        <dbReference type="ARBA" id="ARBA00022741"/>
    </source>
</evidence>
<dbReference type="FunFam" id="1.10.510.10:FF:000294">
    <property type="entry name" value="Serine/threonine-protein kinase OXI1"/>
    <property type="match status" value="1"/>
</dbReference>
<organism evidence="14">
    <name type="scientific">Selaginella moellendorffii</name>
    <name type="common">Spikemoss</name>
    <dbReference type="NCBI Taxonomy" id="88036"/>
    <lineage>
        <taxon>Eukaryota</taxon>
        <taxon>Viridiplantae</taxon>
        <taxon>Streptophyta</taxon>
        <taxon>Embryophyta</taxon>
        <taxon>Tracheophyta</taxon>
        <taxon>Lycopodiopsida</taxon>
        <taxon>Selaginellales</taxon>
        <taxon>Selaginellaceae</taxon>
        <taxon>Selaginella</taxon>
    </lineage>
</organism>
<dbReference type="Gene3D" id="1.10.510.10">
    <property type="entry name" value="Transferase(Phosphotransferase) domain 1"/>
    <property type="match status" value="2"/>
</dbReference>
<dbReference type="Gramene" id="EFJ16403">
    <property type="protein sequence ID" value="EFJ16403"/>
    <property type="gene ID" value="SELMODRAFT_116886"/>
</dbReference>
<keyword evidence="3 11" id="KW-0723">Serine/threonine-protein kinase</keyword>
<dbReference type="PANTHER" id="PTHR45637">
    <property type="entry name" value="FLIPPASE KINASE 1-RELATED"/>
    <property type="match status" value="1"/>
</dbReference>
<evidence type="ECO:0000256" key="3">
    <source>
        <dbReference type="ARBA" id="ARBA00022527"/>
    </source>
</evidence>
<keyword evidence="6" id="KW-0418">Kinase</keyword>
<dbReference type="InParanoid" id="D8SGT2"/>
<evidence type="ECO:0000256" key="1">
    <source>
        <dbReference type="ARBA" id="ARBA00009903"/>
    </source>
</evidence>
<dbReference type="SUPFAM" id="SSF56112">
    <property type="entry name" value="Protein kinase-like (PK-like)"/>
    <property type="match status" value="1"/>
</dbReference>
<dbReference type="EMBL" id="GL377619">
    <property type="protein sequence ID" value="EFJ16403.1"/>
    <property type="molecule type" value="Genomic_DNA"/>
</dbReference>
<comment type="catalytic activity">
    <reaction evidence="9">
        <text>L-seryl-[protein] + ATP = O-phospho-L-seryl-[protein] + ADP + H(+)</text>
        <dbReference type="Rhea" id="RHEA:17989"/>
        <dbReference type="Rhea" id="RHEA-COMP:9863"/>
        <dbReference type="Rhea" id="RHEA-COMP:11604"/>
        <dbReference type="ChEBI" id="CHEBI:15378"/>
        <dbReference type="ChEBI" id="CHEBI:29999"/>
        <dbReference type="ChEBI" id="CHEBI:30616"/>
        <dbReference type="ChEBI" id="CHEBI:83421"/>
        <dbReference type="ChEBI" id="CHEBI:456216"/>
        <dbReference type="EC" id="2.7.11.1"/>
    </reaction>
</comment>
<dbReference type="GO" id="GO:0005524">
    <property type="term" value="F:ATP binding"/>
    <property type="evidence" value="ECO:0007669"/>
    <property type="project" value="UniProtKB-UniRule"/>
</dbReference>
<keyword evidence="4" id="KW-0808">Transferase</keyword>